<sequence>MPLKNHRPMTRSLRKSSMEDEVFATPSIPSNRQRRKAIPRSDPIKNDKISFPRFSLPPLNTEIKPSNEKKNRNSISHDSMLSSTFSEMRNLNVSNFFETPPSTKLVRPNLEAFSTSGLLIKKNQVKESNENKFFTPETPCKRTPLFIGNSFTQSSAPPAFSMGRYTLKQSFENSPLYLGKHRNQSVESLSENKKRYLSSPADKYESSHPSLRIQNKSNHLTLSSGDFDDDFFGRTKTPDLISEFTKPDIQNNSTSGNKGLMSAFIKLDNEARKNFDTFSISEAGTSFSTASTLKTFGFRNESPTRIDKMPYETTELMQCDSGTGHETVAIKQSDSIPLIDIDISPKSPLGSSSPLITPDERPQMPQIVNGYATNYPHFLNKAYFFSSSATKNYSFLPPLFDHSPVDEAGYLDYYRYHFDELGVIGRGNFSMVLIARNLEEGKTYAMKKSLRPFQGRKDRIRKLKEVEIMWNLSNHPNIAQIQNSWEQFGLLFIQSELCERGNLKDLFSTYFNSSPVPEENIWKIISAISSGLYFMHSHNVVHLDLKPDNVCVTNNGYIKLVDFGHASYLPVVDFDHEGDRVYLAPEILQSGSYDKPADIFSLGLIALEMATNVILPQNGSEWYSLRNNNLRPSGIENAMISSELSSLITSMLDNNPAKRPTSEQIFLHPMCQRVANFPIS</sequence>
<dbReference type="InterPro" id="IPR008271">
    <property type="entry name" value="Ser/Thr_kinase_AS"/>
</dbReference>
<feature type="domain" description="Protein kinase" evidence="8">
    <location>
        <begin position="418"/>
        <end position="671"/>
    </location>
</feature>
<dbReference type="Gene3D" id="1.10.510.10">
    <property type="entry name" value="Transferase(Phosphotransferase) domain 1"/>
    <property type="match status" value="1"/>
</dbReference>
<gene>
    <name evidence="9" type="ORF">BB558_006205</name>
</gene>
<comment type="similarity">
    <text evidence="5">Belongs to the protein kinase superfamily. Ser/Thr protein kinase family. GCN2 subfamily.</text>
</comment>
<feature type="binding site" evidence="6">
    <location>
        <position position="447"/>
    </location>
    <ligand>
        <name>ATP</name>
        <dbReference type="ChEBI" id="CHEBI:30616"/>
    </ligand>
</feature>
<dbReference type="InterPro" id="IPR050339">
    <property type="entry name" value="CC_SR_Kinase"/>
</dbReference>
<dbReference type="AlphaFoldDB" id="A0A2U1IYE6"/>
<dbReference type="InterPro" id="IPR011009">
    <property type="entry name" value="Kinase-like_dom_sf"/>
</dbReference>
<dbReference type="GO" id="GO:0005634">
    <property type="term" value="C:nucleus"/>
    <property type="evidence" value="ECO:0007669"/>
    <property type="project" value="TreeGrafter"/>
</dbReference>
<feature type="region of interest" description="Disordered" evidence="7">
    <location>
        <begin position="182"/>
        <end position="217"/>
    </location>
</feature>
<dbReference type="GO" id="GO:0004672">
    <property type="term" value="F:protein kinase activity"/>
    <property type="evidence" value="ECO:0007669"/>
    <property type="project" value="InterPro"/>
</dbReference>
<proteinExistence type="inferred from homology"/>
<comment type="caution">
    <text evidence="9">The sequence shown here is derived from an EMBL/GenBank/DDBJ whole genome shotgun (WGS) entry which is preliminary data.</text>
</comment>
<reference evidence="9 10" key="1">
    <citation type="journal article" date="2018" name="MBio">
        <title>Comparative Genomics Reveals the Core Gene Toolbox for the Fungus-Insect Symbiosis.</title>
        <authorList>
            <person name="Wang Y."/>
            <person name="Stata M."/>
            <person name="Wang W."/>
            <person name="Stajich J.E."/>
            <person name="White M.M."/>
            <person name="Moncalvo J.M."/>
        </authorList>
    </citation>
    <scope>NUCLEOTIDE SEQUENCE [LARGE SCALE GENOMIC DNA]</scope>
    <source>
        <strain evidence="9 10">AUS-126-30</strain>
    </source>
</reference>
<dbReference type="InterPro" id="IPR000719">
    <property type="entry name" value="Prot_kinase_dom"/>
</dbReference>
<dbReference type="Gene3D" id="3.30.200.20">
    <property type="entry name" value="Phosphorylase Kinase, domain 1"/>
    <property type="match status" value="1"/>
</dbReference>
<dbReference type="PROSITE" id="PS00108">
    <property type="entry name" value="PROTEIN_KINASE_ST"/>
    <property type="match status" value="1"/>
</dbReference>
<keyword evidence="3" id="KW-0418">Kinase</keyword>
<evidence type="ECO:0000256" key="4">
    <source>
        <dbReference type="ARBA" id="ARBA00022840"/>
    </source>
</evidence>
<evidence type="ECO:0000256" key="3">
    <source>
        <dbReference type="ARBA" id="ARBA00022777"/>
    </source>
</evidence>
<feature type="compositionally biased region" description="Basic residues" evidence="7">
    <location>
        <begin position="1"/>
        <end position="14"/>
    </location>
</feature>
<protein>
    <recommendedName>
        <fullName evidence="8">Protein kinase domain-containing protein</fullName>
    </recommendedName>
</protein>
<dbReference type="EMBL" id="MBFU01000722">
    <property type="protein sequence ID" value="PVZ97828.1"/>
    <property type="molecule type" value="Genomic_DNA"/>
</dbReference>
<dbReference type="PROSITE" id="PS50011">
    <property type="entry name" value="PROTEIN_KINASE_DOM"/>
    <property type="match status" value="1"/>
</dbReference>
<keyword evidence="2 6" id="KW-0547">Nucleotide-binding</keyword>
<dbReference type="Proteomes" id="UP000245591">
    <property type="component" value="Unassembled WGS sequence"/>
</dbReference>
<evidence type="ECO:0000256" key="2">
    <source>
        <dbReference type="ARBA" id="ARBA00022741"/>
    </source>
</evidence>
<accession>A0A2U1IYE6</accession>
<evidence type="ECO:0000256" key="7">
    <source>
        <dbReference type="SAM" id="MobiDB-lite"/>
    </source>
</evidence>
<feature type="region of interest" description="Disordered" evidence="7">
    <location>
        <begin position="1"/>
        <end position="76"/>
    </location>
</feature>
<dbReference type="GO" id="GO:0005737">
    <property type="term" value="C:cytoplasm"/>
    <property type="evidence" value="ECO:0007669"/>
    <property type="project" value="TreeGrafter"/>
</dbReference>
<dbReference type="GO" id="GO:0005524">
    <property type="term" value="F:ATP binding"/>
    <property type="evidence" value="ECO:0007669"/>
    <property type="project" value="UniProtKB-UniRule"/>
</dbReference>
<name>A0A2U1IYE6_SMIAN</name>
<dbReference type="PANTHER" id="PTHR11042">
    <property type="entry name" value="EUKARYOTIC TRANSLATION INITIATION FACTOR 2-ALPHA KINASE EIF2-ALPHA KINASE -RELATED"/>
    <property type="match status" value="1"/>
</dbReference>
<keyword evidence="10" id="KW-1185">Reference proteome</keyword>
<evidence type="ECO:0000313" key="10">
    <source>
        <dbReference type="Proteomes" id="UP000245591"/>
    </source>
</evidence>
<dbReference type="PROSITE" id="PS00107">
    <property type="entry name" value="PROTEIN_KINASE_ATP"/>
    <property type="match status" value="1"/>
</dbReference>
<keyword evidence="4 6" id="KW-0067">ATP-binding</keyword>
<evidence type="ECO:0000256" key="6">
    <source>
        <dbReference type="PROSITE-ProRule" id="PRU10141"/>
    </source>
</evidence>
<dbReference type="SMART" id="SM00220">
    <property type="entry name" value="S_TKc"/>
    <property type="match status" value="1"/>
</dbReference>
<evidence type="ECO:0000313" key="9">
    <source>
        <dbReference type="EMBL" id="PVZ97828.1"/>
    </source>
</evidence>
<dbReference type="SUPFAM" id="SSF56112">
    <property type="entry name" value="Protein kinase-like (PK-like)"/>
    <property type="match status" value="1"/>
</dbReference>
<dbReference type="InterPro" id="IPR017441">
    <property type="entry name" value="Protein_kinase_ATP_BS"/>
</dbReference>
<evidence type="ECO:0000256" key="5">
    <source>
        <dbReference type="ARBA" id="ARBA00037982"/>
    </source>
</evidence>
<organism evidence="9 10">
    <name type="scientific">Smittium angustum</name>
    <dbReference type="NCBI Taxonomy" id="133377"/>
    <lineage>
        <taxon>Eukaryota</taxon>
        <taxon>Fungi</taxon>
        <taxon>Fungi incertae sedis</taxon>
        <taxon>Zoopagomycota</taxon>
        <taxon>Kickxellomycotina</taxon>
        <taxon>Harpellomycetes</taxon>
        <taxon>Harpellales</taxon>
        <taxon>Legeriomycetaceae</taxon>
        <taxon>Smittium</taxon>
    </lineage>
</organism>
<feature type="compositionally biased region" description="Polar residues" evidence="7">
    <location>
        <begin position="207"/>
        <end position="217"/>
    </location>
</feature>
<dbReference type="Pfam" id="PF00069">
    <property type="entry name" value="Pkinase"/>
    <property type="match status" value="1"/>
</dbReference>
<evidence type="ECO:0000259" key="8">
    <source>
        <dbReference type="PROSITE" id="PS50011"/>
    </source>
</evidence>
<evidence type="ECO:0000256" key="1">
    <source>
        <dbReference type="ARBA" id="ARBA00022679"/>
    </source>
</evidence>
<keyword evidence="1" id="KW-0808">Transferase</keyword>